<accession>A0A0H2RZ54</accession>
<organism evidence="1 2">
    <name type="scientific">Schizopora paradoxa</name>
    <dbReference type="NCBI Taxonomy" id="27342"/>
    <lineage>
        <taxon>Eukaryota</taxon>
        <taxon>Fungi</taxon>
        <taxon>Dikarya</taxon>
        <taxon>Basidiomycota</taxon>
        <taxon>Agaricomycotina</taxon>
        <taxon>Agaricomycetes</taxon>
        <taxon>Hymenochaetales</taxon>
        <taxon>Schizoporaceae</taxon>
        <taxon>Schizopora</taxon>
    </lineage>
</organism>
<dbReference type="AlphaFoldDB" id="A0A0H2RZ54"/>
<gene>
    <name evidence="1" type="ORF">SCHPADRAFT_539191</name>
</gene>
<sequence length="253" mass="28459">MFEKTLHDDRATTANVMCIQNTTVTVLITASWMSKAPRAVMNALPSCCSWFVHIGGKKAVGLFDRSLRVIGFWCGECLGRTGKGSTAPLYSQPRVELRIALLILTFETEHTPRCRRVRKHVFVCDAQKLYFKRRDTVTSSNDRPLSPPLFWRFALPGSYLNSEAKASPSSRRTTFFFKKRCVACVMFTRSNSSSSSIASDDTAPNLPGAGRTLGLLSAKLRTTFGKFFRKQARRLRAFKNKIMGARRQEDNTV</sequence>
<name>A0A0H2RZ54_9AGAM</name>
<proteinExistence type="predicted"/>
<evidence type="ECO:0000313" key="1">
    <source>
        <dbReference type="EMBL" id="KLO10031.1"/>
    </source>
</evidence>
<dbReference type="InParanoid" id="A0A0H2RZ54"/>
<keyword evidence="2" id="KW-1185">Reference proteome</keyword>
<dbReference type="Proteomes" id="UP000053477">
    <property type="component" value="Unassembled WGS sequence"/>
</dbReference>
<protein>
    <submittedName>
        <fullName evidence="1">Uncharacterized protein</fullName>
    </submittedName>
</protein>
<reference evidence="1 2" key="1">
    <citation type="submission" date="2015-04" db="EMBL/GenBank/DDBJ databases">
        <title>Complete genome sequence of Schizopora paradoxa KUC8140, a cosmopolitan wood degrader in East Asia.</title>
        <authorList>
            <consortium name="DOE Joint Genome Institute"/>
            <person name="Min B."/>
            <person name="Park H."/>
            <person name="Jang Y."/>
            <person name="Kim J.-J."/>
            <person name="Kim K.H."/>
            <person name="Pangilinan J."/>
            <person name="Lipzen A."/>
            <person name="Riley R."/>
            <person name="Grigoriev I.V."/>
            <person name="Spatafora J.W."/>
            <person name="Choi I.-G."/>
        </authorList>
    </citation>
    <scope>NUCLEOTIDE SEQUENCE [LARGE SCALE GENOMIC DNA]</scope>
    <source>
        <strain evidence="1 2">KUC8140</strain>
    </source>
</reference>
<evidence type="ECO:0000313" key="2">
    <source>
        <dbReference type="Proteomes" id="UP000053477"/>
    </source>
</evidence>
<dbReference type="EMBL" id="KQ086038">
    <property type="protein sequence ID" value="KLO10031.1"/>
    <property type="molecule type" value="Genomic_DNA"/>
</dbReference>